<evidence type="ECO:0000313" key="4">
    <source>
        <dbReference type="Proteomes" id="UP001292084"/>
    </source>
</evidence>
<feature type="signal peptide" evidence="1">
    <location>
        <begin position="1"/>
        <end position="22"/>
    </location>
</feature>
<dbReference type="PROSITE" id="PS51257">
    <property type="entry name" value="PROKAR_LIPOPROTEIN"/>
    <property type="match status" value="1"/>
</dbReference>
<dbReference type="InterPro" id="IPR032693">
    <property type="entry name" value="YtkA-like_dom"/>
</dbReference>
<sequence length="149" mass="16330">MNKRIGALTLAGAILLSGCAAGNPEARLSEPLETFIYLPEDISADTPETFTVHVTENGELLETADDITFEVWQEAAEESEWIEAESSEAGVYTAEATFEKEGLYYIQAHVSSDGVSSMPVKSFTVGELTEEEQAIVEEEPEEHDEGHHH</sequence>
<proteinExistence type="predicted"/>
<dbReference type="Gene3D" id="2.60.40.10">
    <property type="entry name" value="Immunoglobulins"/>
    <property type="match status" value="1"/>
</dbReference>
<feature type="domain" description="YtkA-like" evidence="2">
    <location>
        <begin position="29"/>
        <end position="109"/>
    </location>
</feature>
<gene>
    <name evidence="3" type="ORF">UFB30_02300</name>
</gene>
<name>A0ABU5KJY3_9BACL</name>
<keyword evidence="4" id="KW-1185">Reference proteome</keyword>
<organism evidence="3 4">
    <name type="scientific">Jeotgalibacillus haloalkalitolerans</name>
    <dbReference type="NCBI Taxonomy" id="3104292"/>
    <lineage>
        <taxon>Bacteria</taxon>
        <taxon>Bacillati</taxon>
        <taxon>Bacillota</taxon>
        <taxon>Bacilli</taxon>
        <taxon>Bacillales</taxon>
        <taxon>Caryophanaceae</taxon>
        <taxon>Jeotgalibacillus</taxon>
    </lineage>
</organism>
<feature type="chain" id="PRO_5047220069" evidence="1">
    <location>
        <begin position="23"/>
        <end position="149"/>
    </location>
</feature>
<evidence type="ECO:0000256" key="1">
    <source>
        <dbReference type="SAM" id="SignalP"/>
    </source>
</evidence>
<evidence type="ECO:0000313" key="3">
    <source>
        <dbReference type="EMBL" id="MDZ5711030.1"/>
    </source>
</evidence>
<dbReference type="EMBL" id="JAXQNN010000001">
    <property type="protein sequence ID" value="MDZ5711030.1"/>
    <property type="molecule type" value="Genomic_DNA"/>
</dbReference>
<protein>
    <submittedName>
        <fullName evidence="3">FixH family protein</fullName>
    </submittedName>
</protein>
<dbReference type="Pfam" id="PF13115">
    <property type="entry name" value="YtkA"/>
    <property type="match status" value="1"/>
</dbReference>
<keyword evidence="1" id="KW-0732">Signal</keyword>
<dbReference type="InterPro" id="IPR013783">
    <property type="entry name" value="Ig-like_fold"/>
</dbReference>
<accession>A0ABU5KJY3</accession>
<dbReference type="RefSeq" id="WP_322420054.1">
    <property type="nucleotide sequence ID" value="NZ_JAXQNN010000001.1"/>
</dbReference>
<evidence type="ECO:0000259" key="2">
    <source>
        <dbReference type="Pfam" id="PF13115"/>
    </source>
</evidence>
<dbReference type="Proteomes" id="UP001292084">
    <property type="component" value="Unassembled WGS sequence"/>
</dbReference>
<comment type="caution">
    <text evidence="3">The sequence shown here is derived from an EMBL/GenBank/DDBJ whole genome shotgun (WGS) entry which is preliminary data.</text>
</comment>
<reference evidence="3 4" key="1">
    <citation type="submission" date="2023-12" db="EMBL/GenBank/DDBJ databases">
        <title>Jeotgalibacillus haloalkaliphilus sp. nov., a novel salt-tolerant bacteria, isolated from the estuary of the Fenhe River into the Yellow River.</title>
        <authorList>
            <person name="Li Y."/>
        </authorList>
    </citation>
    <scope>NUCLEOTIDE SEQUENCE [LARGE SCALE GENOMIC DNA]</scope>
    <source>
        <strain evidence="3 4">HH7-29</strain>
    </source>
</reference>